<evidence type="ECO:0000256" key="3">
    <source>
        <dbReference type="ARBA" id="ARBA00022679"/>
    </source>
</evidence>
<reference evidence="12" key="2">
    <citation type="submission" date="2007-04" db="EMBL/GenBank/DDBJ databases">
        <title>Complete genome sequence of the nitrogen-fixing bacterium Azorhizobium caulinodans ORS571.</title>
        <authorList>
            <person name="Lee K.B."/>
            <person name="Backer P.D."/>
            <person name="Aono T."/>
            <person name="Liu C.T."/>
            <person name="Suzuki S."/>
            <person name="Suzuki T."/>
            <person name="Kaneko T."/>
            <person name="Yamada M."/>
            <person name="Tabata S."/>
            <person name="Kupfer D.M."/>
            <person name="Najar F.Z."/>
            <person name="Wiley G.B."/>
            <person name="Roe B."/>
            <person name="Binnewies T."/>
            <person name="Ussery D."/>
            <person name="Vereecke D."/>
            <person name="Gevers D."/>
            <person name="Holsters M."/>
            <person name="Oyaizu H."/>
        </authorList>
    </citation>
    <scope>NUCLEOTIDE SEQUENCE [LARGE SCALE GENOMIC DNA]</scope>
    <source>
        <strain evidence="12">ATCC 43989 / DSM 5975 / JCM 20966 / LMG 6465 / NBRC 14845 / NCIMB 13405 / ORS 571</strain>
    </source>
</reference>
<dbReference type="AlphaFoldDB" id="A8IKG0"/>
<dbReference type="InterPro" id="IPR002155">
    <property type="entry name" value="Thiolase"/>
</dbReference>
<evidence type="ECO:0000256" key="1">
    <source>
        <dbReference type="ARBA" id="ARBA00004683"/>
    </source>
</evidence>
<evidence type="ECO:0000259" key="10">
    <source>
        <dbReference type="Pfam" id="PF02803"/>
    </source>
</evidence>
<dbReference type="HOGENOM" id="CLU_031026_1_1_5"/>
<dbReference type="NCBIfam" id="TIGR01930">
    <property type="entry name" value="AcCoA-C-Actrans"/>
    <property type="match status" value="1"/>
</dbReference>
<dbReference type="CDD" id="cd00751">
    <property type="entry name" value="thiolase"/>
    <property type="match status" value="1"/>
</dbReference>
<dbReference type="InterPro" id="IPR020613">
    <property type="entry name" value="Thiolase_CS"/>
</dbReference>
<keyword evidence="3 8" id="KW-0808">Transferase</keyword>
<evidence type="ECO:0000259" key="9">
    <source>
        <dbReference type="Pfam" id="PF00108"/>
    </source>
</evidence>
<reference evidence="11 12" key="6">
    <citation type="journal article" date="2011" name="Appl. Environ. Microbiol.">
        <title>Involvement of the azorhizobial chromosome partition gene (parA) in the onset of bacteroid differentiation during Sesbania rostrata stem nodule development.</title>
        <authorList>
            <person name="Liu CT."/>
            <person name="Lee KB."/>
            <person name="Wang YS."/>
            <person name="Peng MH."/>
            <person name="Lee KT."/>
            <person name="Suzuki S."/>
            <person name="Suzuki T."/>
            <person name="Oyaizu H."/>
        </authorList>
    </citation>
    <scope>NUCLEOTIDE SEQUENCE [LARGE SCALE GENOMIC DNA]</scope>
    <source>
        <strain evidence="12">ATCC 43989 / DSM 5975 / JCM 20966 / LMG 6465 / NBRC 14845 / NCIMB 13405 / ORS 571</strain>
    </source>
</reference>
<evidence type="ECO:0000256" key="7">
    <source>
        <dbReference type="ARBA" id="ARBA00080155"/>
    </source>
</evidence>
<sequence>MTRRCHRMRQPVGAWCPCSIGRQGKEESAQFIRVYARSDVARRLRSASRRLRARVLPGRSCRPIGRCAAAPDQRRRATPGRSVPPCRKARSAPLQEVLMTRDIVIAHPVRTAIGAYNGTLKGTPATDLGAVVVRETVRRAGLDPAAVGSVVMGNVIQAGNRMNPARQASIHGGLPVEVPAMTVNRVCGSGAQAVVTAALEIASGLHDVAVAGGMENMDRAPYLMDGGRWGYRMGPAQILDSMLTDGLNDAFSGSHSGWHTEDLVARSQITRAEQDAFAARSQQRFAAAQAEGRFTEEIVAVEVKGRKGIELFSVDEAPRPDTTVETLARLRPAFRPEGTITAGNAPGLNSAAAAMIVAERAFAEKSGIAPLGRLAGFGIAGVEPGLFGLGPVPAVRKALQHAGWSLGDIERIEINEAFAAVPIAVARELGLPEDIVNVEGGAVAHGHPIGATGAILVTRLLHAMKRDGVKRGVVTLCIGGGQGIALALEAA</sequence>
<comment type="pathway">
    <text evidence="6">Metabolic intermediate biosynthesis; (R)-mevalonate biosynthesis; (R)-mevalonate from acetyl-CoA: step 1/3.</text>
</comment>
<dbReference type="KEGG" id="azc:AZC_3903"/>
<feature type="domain" description="Thiolase C-terminal" evidence="10">
    <location>
        <begin position="370"/>
        <end position="489"/>
    </location>
</feature>
<dbReference type="InterPro" id="IPR020610">
    <property type="entry name" value="Thiolase_AS"/>
</dbReference>
<dbReference type="STRING" id="438753.AZC_3903"/>
<evidence type="ECO:0000256" key="2">
    <source>
        <dbReference type="ARBA" id="ARBA00010982"/>
    </source>
</evidence>
<dbReference type="PROSITE" id="PS00099">
    <property type="entry name" value="THIOLASE_3"/>
    <property type="match status" value="1"/>
</dbReference>
<dbReference type="InterPro" id="IPR020616">
    <property type="entry name" value="Thiolase_N"/>
</dbReference>
<dbReference type="FunFam" id="3.40.47.10:FF:000010">
    <property type="entry name" value="Acetyl-CoA acetyltransferase (Thiolase)"/>
    <property type="match status" value="1"/>
</dbReference>
<evidence type="ECO:0000256" key="4">
    <source>
        <dbReference type="ARBA" id="ARBA00022752"/>
    </source>
</evidence>
<name>A8IKG0_AZOC5</name>
<accession>A8IKG0</accession>
<dbReference type="InterPro" id="IPR020617">
    <property type="entry name" value="Thiolase_C"/>
</dbReference>
<evidence type="ECO:0000313" key="11">
    <source>
        <dbReference type="EMBL" id="BAF89901.1"/>
    </source>
</evidence>
<evidence type="ECO:0000256" key="8">
    <source>
        <dbReference type="RuleBase" id="RU003557"/>
    </source>
</evidence>
<dbReference type="PANTHER" id="PTHR18919:SF107">
    <property type="entry name" value="ACETYL-COA ACETYLTRANSFERASE, CYTOSOLIC"/>
    <property type="match status" value="1"/>
</dbReference>
<protein>
    <recommendedName>
        <fullName evidence="7">Beta-ketothiolase</fullName>
    </recommendedName>
</protein>
<evidence type="ECO:0000313" key="12">
    <source>
        <dbReference type="Proteomes" id="UP000000270"/>
    </source>
</evidence>
<dbReference type="GO" id="GO:0003988">
    <property type="term" value="F:acetyl-CoA C-acyltransferase activity"/>
    <property type="evidence" value="ECO:0007669"/>
    <property type="project" value="UniProtKB-ARBA"/>
</dbReference>
<proteinExistence type="inferred from homology"/>
<dbReference type="PROSITE" id="PS00737">
    <property type="entry name" value="THIOLASE_2"/>
    <property type="match status" value="1"/>
</dbReference>
<dbReference type="Pfam" id="PF02803">
    <property type="entry name" value="Thiolase_C"/>
    <property type="match status" value="1"/>
</dbReference>
<reference evidence="11 12" key="5">
    <citation type="journal article" date="2010" name="Appl. Environ. Microbiol.">
        <title>phrR-like gene praR of Azorhizobium caulinodans ORS571 is essential for symbiosis with Sesbania rostrata and is involved in expression of reb genes.</title>
        <authorList>
            <person name="Akiba N."/>
            <person name="Aono T."/>
            <person name="Toyazaki H."/>
            <person name="Sato S."/>
            <person name="Oyaizu H."/>
        </authorList>
    </citation>
    <scope>NUCLEOTIDE SEQUENCE [LARGE SCALE GENOMIC DNA]</scope>
    <source>
        <strain evidence="12">ATCC 43989 / DSM 5975 / JCM 20966 / LMG 6465 / NBRC 14845 / NCIMB 13405 / ORS 571</strain>
    </source>
</reference>
<reference evidence="11 12" key="4">
    <citation type="journal article" date="2009" name="Appl. Environ. Microbiol.">
        <title>Comparative genome-wide transcriptional profiling of Azorhizobium caulinodans ORS571 grown under free-living and symbiotic conditions.</title>
        <authorList>
            <person name="Tsukada S."/>
            <person name="Aono T."/>
            <person name="Akiba N."/>
            <person name="Lee KB."/>
            <person name="Liu CT."/>
            <person name="Toyazaki H."/>
            <person name="Oyaizu H."/>
        </authorList>
    </citation>
    <scope>NUCLEOTIDE SEQUENCE [LARGE SCALE GENOMIC DNA]</scope>
    <source>
        <strain evidence="12">ATCC 43989 / DSM 5975 / JCM 20966 / LMG 6465 / NBRC 14845 / NCIMB 13405 / ORS 571</strain>
    </source>
</reference>
<dbReference type="Proteomes" id="UP000000270">
    <property type="component" value="Chromosome"/>
</dbReference>
<dbReference type="InterPro" id="IPR016039">
    <property type="entry name" value="Thiolase-like"/>
</dbReference>
<organism evidence="11 12">
    <name type="scientific">Azorhizobium caulinodans (strain ATCC 43989 / DSM 5975 / JCM 20966 / LMG 6465 / NBRC 14845 / NCIMB 13405 / ORS 571)</name>
    <dbReference type="NCBI Taxonomy" id="438753"/>
    <lineage>
        <taxon>Bacteria</taxon>
        <taxon>Pseudomonadati</taxon>
        <taxon>Pseudomonadota</taxon>
        <taxon>Alphaproteobacteria</taxon>
        <taxon>Hyphomicrobiales</taxon>
        <taxon>Xanthobacteraceae</taxon>
        <taxon>Azorhizobium</taxon>
    </lineage>
</organism>
<keyword evidence="12" id="KW-1185">Reference proteome</keyword>
<dbReference type="eggNOG" id="COG0183">
    <property type="taxonomic scope" value="Bacteria"/>
</dbReference>
<dbReference type="SUPFAM" id="SSF53901">
    <property type="entry name" value="Thiolase-like"/>
    <property type="match status" value="2"/>
</dbReference>
<gene>
    <name evidence="11" type="ordered locus">AZC_3903</name>
</gene>
<dbReference type="GO" id="GO:0044281">
    <property type="term" value="P:small molecule metabolic process"/>
    <property type="evidence" value="ECO:0007669"/>
    <property type="project" value="UniProtKB-ARBA"/>
</dbReference>
<dbReference type="Pfam" id="PF00108">
    <property type="entry name" value="Thiolase_N"/>
    <property type="match status" value="1"/>
</dbReference>
<keyword evidence="4" id="KW-0583">PHB biosynthesis</keyword>
<evidence type="ECO:0000256" key="5">
    <source>
        <dbReference type="ARBA" id="ARBA00023315"/>
    </source>
</evidence>
<dbReference type="Gene3D" id="3.40.47.10">
    <property type="match status" value="2"/>
</dbReference>
<dbReference type="EMBL" id="AP009384">
    <property type="protein sequence ID" value="BAF89901.1"/>
    <property type="molecule type" value="Genomic_DNA"/>
</dbReference>
<dbReference type="PANTHER" id="PTHR18919">
    <property type="entry name" value="ACETYL-COA C-ACYLTRANSFERASE"/>
    <property type="match status" value="1"/>
</dbReference>
<comment type="similarity">
    <text evidence="2 8">Belongs to the thiolase-like superfamily. Thiolase family.</text>
</comment>
<comment type="pathway">
    <text evidence="1">Biopolymer metabolism; poly-(R)-3-hydroxybutanoate biosynthesis.</text>
</comment>
<evidence type="ECO:0000256" key="6">
    <source>
        <dbReference type="ARBA" id="ARBA00037924"/>
    </source>
</evidence>
<feature type="domain" description="Thiolase N-terminal" evidence="9">
    <location>
        <begin position="103"/>
        <end position="360"/>
    </location>
</feature>
<keyword evidence="5 8" id="KW-0012">Acyltransferase</keyword>
<reference evidence="11 12" key="1">
    <citation type="journal article" date="2007" name="Appl. Environ. Microbiol.">
        <title>Rhizobial factors required for stem nodule maturation and maintenance in Sesbania rostrata-Azorhizobium caulinodans ORS571 symbiosis.</title>
        <authorList>
            <person name="Suzuki S."/>
            <person name="Aono T."/>
            <person name="Lee KB."/>
            <person name="Suzuki T."/>
            <person name="Liu CT."/>
            <person name="Miwa H."/>
            <person name="Wakao S."/>
            <person name="Iki T."/>
            <person name="Oyaizu H."/>
        </authorList>
    </citation>
    <scope>NUCLEOTIDE SEQUENCE [LARGE SCALE GENOMIC DNA]</scope>
    <source>
        <strain evidence="12">ATCC 43989 / DSM 5975 / JCM 20966 / LMG 6465 / NBRC 14845 / NCIMB 13405 / ORS 571</strain>
    </source>
</reference>
<reference evidence="11 12" key="3">
    <citation type="journal article" date="2008" name="BMC Genomics">
        <title>The genome of the versatile nitrogen fixer Azorhizobium caulinodans ORS571.</title>
        <authorList>
            <person name="Lee KB."/>
            <person name="Backer P.D."/>
            <person name="Aono T."/>
            <person name="Liu CT."/>
            <person name="Suzuki S."/>
            <person name="Suzuki T."/>
            <person name="Kaneko T."/>
            <person name="Yamada M."/>
            <person name="Tabata S."/>
            <person name="Kupfer D.M."/>
            <person name="Najar F.Z."/>
            <person name="Wiley G.B."/>
            <person name="Roe B."/>
            <person name="Binnewies T.T."/>
            <person name="Ussery D.W."/>
            <person name="D'Haeze W."/>
            <person name="Herder J.D."/>
            <person name="Gevers D."/>
            <person name="Vereecke D."/>
            <person name="Holsters M."/>
            <person name="Oyaizu H."/>
        </authorList>
    </citation>
    <scope>NUCLEOTIDE SEQUENCE [LARGE SCALE GENOMIC DNA]</scope>
    <source>
        <strain evidence="12">ATCC 43989 / DSM 5975 / JCM 20966 / LMG 6465 / NBRC 14845 / NCIMB 13405 / ORS 571</strain>
    </source>
</reference>
<dbReference type="GO" id="GO:0042619">
    <property type="term" value="P:poly-hydroxybutyrate biosynthetic process"/>
    <property type="evidence" value="ECO:0007669"/>
    <property type="project" value="UniProtKB-KW"/>
</dbReference>